<dbReference type="InterPro" id="IPR017958">
    <property type="entry name" value="Gln-tRNA_amidoTrfase_suB_CS"/>
</dbReference>
<name>E7C256_9BACT</name>
<dbReference type="GO" id="GO:0070681">
    <property type="term" value="P:glutaminyl-tRNAGln biosynthesis via transamidation"/>
    <property type="evidence" value="ECO:0007669"/>
    <property type="project" value="TreeGrafter"/>
</dbReference>
<dbReference type="GO" id="GO:0050567">
    <property type="term" value="F:glutaminyl-tRNA synthase (glutamine-hydrolyzing) activity"/>
    <property type="evidence" value="ECO:0007669"/>
    <property type="project" value="UniProtKB-UniRule"/>
</dbReference>
<dbReference type="GO" id="GO:0006412">
    <property type="term" value="P:translation"/>
    <property type="evidence" value="ECO:0007669"/>
    <property type="project" value="UniProtKB-UniRule"/>
</dbReference>
<keyword evidence="5 11" id="KW-0547">Nucleotide-binding</keyword>
<evidence type="ECO:0000256" key="5">
    <source>
        <dbReference type="ARBA" id="ARBA00022741"/>
    </source>
</evidence>
<evidence type="ECO:0000313" key="13">
    <source>
        <dbReference type="EMBL" id="ADI21530.1"/>
    </source>
</evidence>
<dbReference type="InterPro" id="IPR017959">
    <property type="entry name" value="Asn/Gln-tRNA_amidoTrfase_suB/E"/>
</dbReference>
<dbReference type="InterPro" id="IPR004413">
    <property type="entry name" value="GatB"/>
</dbReference>
<proteinExistence type="inferred from homology"/>
<dbReference type="PANTHER" id="PTHR11659">
    <property type="entry name" value="GLUTAMYL-TRNA GLN AMIDOTRANSFERASE SUBUNIT B MITOCHONDRIAL AND PROKARYOTIC PET112-RELATED"/>
    <property type="match status" value="1"/>
</dbReference>
<evidence type="ECO:0000256" key="4">
    <source>
        <dbReference type="ARBA" id="ARBA00022598"/>
    </source>
</evidence>
<evidence type="ECO:0000256" key="10">
    <source>
        <dbReference type="ARBA" id="ARBA00047913"/>
    </source>
</evidence>
<evidence type="ECO:0000256" key="8">
    <source>
        <dbReference type="ARBA" id="ARBA00024799"/>
    </source>
</evidence>
<dbReference type="NCBIfam" id="TIGR00133">
    <property type="entry name" value="gatB"/>
    <property type="match status" value="1"/>
</dbReference>
<evidence type="ECO:0000256" key="6">
    <source>
        <dbReference type="ARBA" id="ARBA00022840"/>
    </source>
</evidence>
<dbReference type="Pfam" id="PF02637">
    <property type="entry name" value="GatB_Yqey"/>
    <property type="match status" value="1"/>
</dbReference>
<evidence type="ECO:0000256" key="2">
    <source>
        <dbReference type="ARBA" id="ARBA00011123"/>
    </source>
</evidence>
<keyword evidence="4 11" id="KW-0436">Ligase</keyword>
<evidence type="ECO:0000256" key="7">
    <source>
        <dbReference type="ARBA" id="ARBA00022917"/>
    </source>
</evidence>
<dbReference type="SUPFAM" id="SSF89095">
    <property type="entry name" value="GatB/YqeY motif"/>
    <property type="match status" value="1"/>
</dbReference>
<dbReference type="PROSITE" id="PS01234">
    <property type="entry name" value="GATB"/>
    <property type="match status" value="1"/>
</dbReference>
<keyword evidence="13" id="KW-0808">Transferase</keyword>
<evidence type="ECO:0000256" key="9">
    <source>
        <dbReference type="ARBA" id="ARBA00047380"/>
    </source>
</evidence>
<feature type="domain" description="Asn/Gln amidotransferase" evidence="12">
    <location>
        <begin position="335"/>
        <end position="482"/>
    </location>
</feature>
<dbReference type="InterPro" id="IPR006075">
    <property type="entry name" value="Asn/Gln-tRNA_Trfase_suB/E_cat"/>
</dbReference>
<reference evidence="13" key="1">
    <citation type="submission" date="2010-01" db="EMBL/GenBank/DDBJ databases">
        <title>Genome fragments of uncultured bacteria from the North Pacific subtropical Gyre.</title>
        <authorList>
            <person name="Pham V.D."/>
            <person name="Delong E.F."/>
        </authorList>
    </citation>
    <scope>NUCLEOTIDE SEQUENCE</scope>
</reference>
<dbReference type="EMBL" id="GU567957">
    <property type="protein sequence ID" value="ADI21530.1"/>
    <property type="molecule type" value="Genomic_DNA"/>
</dbReference>
<evidence type="ECO:0000256" key="1">
    <source>
        <dbReference type="ARBA" id="ARBA00005306"/>
    </source>
</evidence>
<dbReference type="AlphaFoldDB" id="E7C256"/>
<keyword evidence="7 11" id="KW-0648">Protein biosynthesis</keyword>
<dbReference type="InterPro" id="IPR014746">
    <property type="entry name" value="Gln_synth/guanido_kin_cat_dom"/>
</dbReference>
<dbReference type="GO" id="GO:0050566">
    <property type="term" value="F:asparaginyl-tRNA synthase (glutamine-hydrolyzing) activity"/>
    <property type="evidence" value="ECO:0007669"/>
    <property type="project" value="RHEA"/>
</dbReference>
<comment type="similarity">
    <text evidence="1 11">Belongs to the GatB/GatE family. GatB subfamily.</text>
</comment>
<dbReference type="Gene3D" id="1.10.10.410">
    <property type="match status" value="1"/>
</dbReference>
<dbReference type="SMART" id="SM00845">
    <property type="entry name" value="GatB_Yqey"/>
    <property type="match status" value="1"/>
</dbReference>
<sequence>MAHETAGFGLMEYELVIGLETHVQLNTRTKMWCGCVNEYGSDSNTNVCPICLGLPGALPVLNEAALRKAALTGFLLNCSVPGYAKWDRKNYFYPDNPKNYQLTQLDFPSTVGGYINFESLGEIVKVRINRAHLEEDVGKSFHFADYSGIDFNRAGVPLLEIVTEPDINSAKMAYDYLNALKNILEYGAVSDCDMEKGQVRCDVNISVRPKGQLEFGEKVEIKNMNSFSGIRRAITYEFKRQVEVLEKGGTLVQETRRWDDGAGLTDSMRAKEDAHDYRYFPDPDLMPHRPSDEWLSAIRAGVGELPLDRKKRMVSQYKIPHESADVFVREPLLGDYFEQAAKGVENSKSVANWVINNLQAKLVESGTTVDGLTFSPAAIGELVELVESGKISSKIAQEVFNEMFKSGVSPLDIIESKGLSQVSDTVQLKEFCEKVVATNSASVDDFRNGKDAALNFLKGQVMKVSRGKANPKMVDDLLREMLVD</sequence>
<comment type="catalytic activity">
    <reaction evidence="9 11">
        <text>L-aspartyl-tRNA(Asn) + L-glutamine + ATP + H2O = L-asparaginyl-tRNA(Asn) + L-glutamate + ADP + phosphate + 2 H(+)</text>
        <dbReference type="Rhea" id="RHEA:14513"/>
        <dbReference type="Rhea" id="RHEA-COMP:9674"/>
        <dbReference type="Rhea" id="RHEA-COMP:9677"/>
        <dbReference type="ChEBI" id="CHEBI:15377"/>
        <dbReference type="ChEBI" id="CHEBI:15378"/>
        <dbReference type="ChEBI" id="CHEBI:29985"/>
        <dbReference type="ChEBI" id="CHEBI:30616"/>
        <dbReference type="ChEBI" id="CHEBI:43474"/>
        <dbReference type="ChEBI" id="CHEBI:58359"/>
        <dbReference type="ChEBI" id="CHEBI:78515"/>
        <dbReference type="ChEBI" id="CHEBI:78516"/>
        <dbReference type="ChEBI" id="CHEBI:456216"/>
    </reaction>
</comment>
<dbReference type="SUPFAM" id="SSF55931">
    <property type="entry name" value="Glutamine synthetase/guanido kinase"/>
    <property type="match status" value="1"/>
</dbReference>
<evidence type="ECO:0000259" key="12">
    <source>
        <dbReference type="SMART" id="SM00845"/>
    </source>
</evidence>
<evidence type="ECO:0000256" key="11">
    <source>
        <dbReference type="HAMAP-Rule" id="MF_00121"/>
    </source>
</evidence>
<dbReference type="NCBIfam" id="NF004012">
    <property type="entry name" value="PRK05477.1-2"/>
    <property type="match status" value="1"/>
</dbReference>
<protein>
    <recommendedName>
        <fullName evidence="3 11">Aspartyl/glutamyl-tRNA(Asn/Gln) amidotransferase subunit B</fullName>
        <shortName evidence="11">Asp/Glu-ADT subunit B</shortName>
        <ecNumber evidence="11">6.3.5.-</ecNumber>
    </recommendedName>
</protein>
<dbReference type="GO" id="GO:0016740">
    <property type="term" value="F:transferase activity"/>
    <property type="evidence" value="ECO:0007669"/>
    <property type="project" value="UniProtKB-KW"/>
</dbReference>
<comment type="function">
    <text evidence="8 11">Allows the formation of correctly charged Asn-tRNA(Asn) or Gln-tRNA(Gln) through the transamidation of misacylated Asp-tRNA(Asn) or Glu-tRNA(Gln) in organisms which lack either or both of asparaginyl-tRNA or glutaminyl-tRNA synthetases. The reaction takes place in the presence of glutamine and ATP through an activated phospho-Asp-tRNA(Asn) or phospho-Glu-tRNA(Gln).</text>
</comment>
<keyword evidence="6 11" id="KW-0067">ATP-binding</keyword>
<dbReference type="NCBIfam" id="NF004014">
    <property type="entry name" value="PRK05477.1-4"/>
    <property type="match status" value="1"/>
</dbReference>
<dbReference type="GO" id="GO:0005524">
    <property type="term" value="F:ATP binding"/>
    <property type="evidence" value="ECO:0007669"/>
    <property type="project" value="UniProtKB-KW"/>
</dbReference>
<dbReference type="HAMAP" id="MF_00121">
    <property type="entry name" value="GatB"/>
    <property type="match status" value="1"/>
</dbReference>
<dbReference type="EC" id="6.3.5.-" evidence="11"/>
<dbReference type="Pfam" id="PF02934">
    <property type="entry name" value="GatB_N"/>
    <property type="match status" value="1"/>
</dbReference>
<dbReference type="InterPro" id="IPR003789">
    <property type="entry name" value="Asn/Gln_tRNA_amidoTrase-B-like"/>
</dbReference>
<dbReference type="InterPro" id="IPR018027">
    <property type="entry name" value="Asn/Gln_amidotransferase"/>
</dbReference>
<evidence type="ECO:0000256" key="3">
    <source>
        <dbReference type="ARBA" id="ARBA00016923"/>
    </source>
</evidence>
<comment type="catalytic activity">
    <reaction evidence="10 11">
        <text>L-glutamyl-tRNA(Gln) + L-glutamine + ATP + H2O = L-glutaminyl-tRNA(Gln) + L-glutamate + ADP + phosphate + H(+)</text>
        <dbReference type="Rhea" id="RHEA:17521"/>
        <dbReference type="Rhea" id="RHEA-COMP:9681"/>
        <dbReference type="Rhea" id="RHEA-COMP:9684"/>
        <dbReference type="ChEBI" id="CHEBI:15377"/>
        <dbReference type="ChEBI" id="CHEBI:15378"/>
        <dbReference type="ChEBI" id="CHEBI:29985"/>
        <dbReference type="ChEBI" id="CHEBI:30616"/>
        <dbReference type="ChEBI" id="CHEBI:43474"/>
        <dbReference type="ChEBI" id="CHEBI:58359"/>
        <dbReference type="ChEBI" id="CHEBI:78520"/>
        <dbReference type="ChEBI" id="CHEBI:78521"/>
        <dbReference type="ChEBI" id="CHEBI:456216"/>
    </reaction>
</comment>
<dbReference type="FunFam" id="1.10.10.410:FF:000001">
    <property type="entry name" value="Aspartyl/glutamyl-tRNA(Asn/Gln) amidotransferase subunit B"/>
    <property type="match status" value="1"/>
</dbReference>
<organism evidence="13">
    <name type="scientific">uncultured verrucomicrobium HF0070_15G23</name>
    <dbReference type="NCBI Taxonomy" id="723594"/>
    <lineage>
        <taxon>Bacteria</taxon>
        <taxon>Pseudomonadati</taxon>
        <taxon>Verrucomicrobiota</taxon>
        <taxon>environmental samples</taxon>
    </lineage>
</organism>
<gene>
    <name evidence="11" type="primary">gatB</name>
</gene>
<dbReference type="PANTHER" id="PTHR11659:SF0">
    <property type="entry name" value="GLUTAMYL-TRNA(GLN) AMIDOTRANSFERASE SUBUNIT B, MITOCHONDRIAL"/>
    <property type="match status" value="1"/>
</dbReference>
<comment type="subunit">
    <text evidence="2 11">Heterotrimer of A, B and C subunits.</text>
</comment>
<accession>E7C256</accession>
<dbReference type="InterPro" id="IPR023168">
    <property type="entry name" value="GatB_Yqey_C_2"/>
</dbReference>